<dbReference type="InterPro" id="IPR011010">
    <property type="entry name" value="DNA_brk_join_enz"/>
</dbReference>
<evidence type="ECO:0000313" key="4">
    <source>
        <dbReference type="Ensembl" id="ENSLACP00000001532.1"/>
    </source>
</evidence>
<dbReference type="InterPro" id="IPR002104">
    <property type="entry name" value="Integrase_catalytic"/>
</dbReference>
<evidence type="ECO:0000256" key="2">
    <source>
        <dbReference type="SAM" id="SignalP"/>
    </source>
</evidence>
<reference evidence="5" key="1">
    <citation type="submission" date="2011-08" db="EMBL/GenBank/DDBJ databases">
        <title>The draft genome of Latimeria chalumnae.</title>
        <authorList>
            <person name="Di Palma F."/>
            <person name="Alfoldi J."/>
            <person name="Johnson J."/>
            <person name="Berlin A."/>
            <person name="Gnerre S."/>
            <person name="Jaffe D."/>
            <person name="MacCallum I."/>
            <person name="Young S."/>
            <person name="Walker B.J."/>
            <person name="Lander E."/>
            <person name="Lindblad-Toh K."/>
        </authorList>
    </citation>
    <scope>NUCLEOTIDE SEQUENCE [LARGE SCALE GENOMIC DNA]</scope>
    <source>
        <strain evidence="5">Wild caught</strain>
    </source>
</reference>
<sequence length="282" mass="30429">MAEGLSASVISLILALRKPSTNAKYNAVFAEWQGWCSHKGAQAGTDELAAALNFSFKFESGCSTNTVQQYGSALASVVPSLSSDKSYLLLQGACLARPVVPKYSAFWDVDLLLNHSASVGVQTAPLRLLSIKLATLLTLVMVARVSELTLLHICPLWMVSEPSGLSFTLKDRTKTQVAQQGTVVRLVRDQAEPTLCGVSCVERYLEVTTPLRRETSNLLLRSCAPHSPASVDTVRNWVKAALATAGIDTSIFKPHSMRGTVSSRVSSHGFSLEAVLYNGKWS</sequence>
<dbReference type="HOGENOM" id="CLU_050293_1_0_1"/>
<dbReference type="InterPro" id="IPR013762">
    <property type="entry name" value="Integrase-like_cat_sf"/>
</dbReference>
<evidence type="ECO:0000259" key="3">
    <source>
        <dbReference type="PROSITE" id="PS51898"/>
    </source>
</evidence>
<dbReference type="EMBL" id="AFYH01173004">
    <property type="status" value="NOT_ANNOTATED_CDS"/>
    <property type="molecule type" value="Genomic_DNA"/>
</dbReference>
<dbReference type="Gene3D" id="1.10.443.10">
    <property type="entry name" value="Intergrase catalytic core"/>
    <property type="match status" value="1"/>
</dbReference>
<reference evidence="4" key="2">
    <citation type="submission" date="2025-08" db="UniProtKB">
        <authorList>
            <consortium name="Ensembl"/>
        </authorList>
    </citation>
    <scope>IDENTIFICATION</scope>
</reference>
<dbReference type="eggNOG" id="ENOG502S4UE">
    <property type="taxonomic scope" value="Eukaryota"/>
</dbReference>
<dbReference type="GO" id="GO:0015074">
    <property type="term" value="P:DNA integration"/>
    <property type="evidence" value="ECO:0007669"/>
    <property type="project" value="InterPro"/>
</dbReference>
<feature type="signal peptide" evidence="2">
    <location>
        <begin position="1"/>
        <end position="23"/>
    </location>
</feature>
<dbReference type="GO" id="GO:0003677">
    <property type="term" value="F:DNA binding"/>
    <property type="evidence" value="ECO:0007669"/>
    <property type="project" value="InterPro"/>
</dbReference>
<name>H2ZVW1_LATCH</name>
<keyword evidence="5" id="KW-1185">Reference proteome</keyword>
<keyword evidence="2" id="KW-0732">Signal</keyword>
<accession>H2ZVW1</accession>
<evidence type="ECO:0000313" key="5">
    <source>
        <dbReference type="Proteomes" id="UP000008672"/>
    </source>
</evidence>
<reference evidence="4" key="3">
    <citation type="submission" date="2025-09" db="UniProtKB">
        <authorList>
            <consortium name="Ensembl"/>
        </authorList>
    </citation>
    <scope>IDENTIFICATION</scope>
</reference>
<dbReference type="EMBL" id="AFYH01173003">
    <property type="status" value="NOT_ANNOTATED_CDS"/>
    <property type="molecule type" value="Genomic_DNA"/>
</dbReference>
<organism evidence="4 5">
    <name type="scientific">Latimeria chalumnae</name>
    <name type="common">Coelacanth</name>
    <dbReference type="NCBI Taxonomy" id="7897"/>
    <lineage>
        <taxon>Eukaryota</taxon>
        <taxon>Metazoa</taxon>
        <taxon>Chordata</taxon>
        <taxon>Craniata</taxon>
        <taxon>Vertebrata</taxon>
        <taxon>Euteleostomi</taxon>
        <taxon>Coelacanthiformes</taxon>
        <taxon>Coelacanthidae</taxon>
        <taxon>Latimeria</taxon>
    </lineage>
</organism>
<dbReference type="GeneTree" id="ENSGT00660000097485"/>
<dbReference type="GO" id="GO:0006310">
    <property type="term" value="P:DNA recombination"/>
    <property type="evidence" value="ECO:0007669"/>
    <property type="project" value="UniProtKB-KW"/>
</dbReference>
<dbReference type="SUPFAM" id="SSF56349">
    <property type="entry name" value="DNA breaking-rejoining enzymes"/>
    <property type="match status" value="1"/>
</dbReference>
<dbReference type="PROSITE" id="PS51898">
    <property type="entry name" value="TYR_RECOMBINASE"/>
    <property type="match status" value="1"/>
</dbReference>
<dbReference type="OMA" id="EHYINIT"/>
<dbReference type="PANTHER" id="PTHR35617:SF3">
    <property type="entry name" value="CORE-BINDING (CB) DOMAIN-CONTAINING PROTEIN"/>
    <property type="match status" value="1"/>
</dbReference>
<dbReference type="Proteomes" id="UP000008672">
    <property type="component" value="Unassembled WGS sequence"/>
</dbReference>
<feature type="chain" id="PRO_5046174749" description="Tyr recombinase domain-containing protein" evidence="2">
    <location>
        <begin position="24"/>
        <end position="282"/>
    </location>
</feature>
<dbReference type="PANTHER" id="PTHR35617">
    <property type="entry name" value="PHAGE_INTEGRASE DOMAIN-CONTAINING PROTEIN"/>
    <property type="match status" value="1"/>
</dbReference>
<protein>
    <recommendedName>
        <fullName evidence="3">Tyr recombinase domain-containing protein</fullName>
    </recommendedName>
</protein>
<feature type="domain" description="Tyr recombinase" evidence="3">
    <location>
        <begin position="98"/>
        <end position="282"/>
    </location>
</feature>
<dbReference type="AlphaFoldDB" id="H2ZVW1"/>
<dbReference type="InParanoid" id="H2ZVW1"/>
<evidence type="ECO:0000256" key="1">
    <source>
        <dbReference type="ARBA" id="ARBA00023172"/>
    </source>
</evidence>
<proteinExistence type="predicted"/>
<dbReference type="Ensembl" id="ENSLACT00000001545.1">
    <property type="protein sequence ID" value="ENSLACP00000001532.1"/>
    <property type="gene ID" value="ENSLACG00000001370.1"/>
</dbReference>
<keyword evidence="1" id="KW-0233">DNA recombination</keyword>